<dbReference type="PANTHER" id="PTHR21257">
    <property type="entry name" value="DELTA(14)-STEROL REDUCTASE"/>
    <property type="match status" value="1"/>
</dbReference>
<dbReference type="EC" id="1.3.1.70" evidence="3"/>
<protein>
    <recommendedName>
        <fullName evidence="18">Delta(14)-sterol reductase</fullName>
        <ecNumber evidence="3">1.3.1.70</ecNumber>
    </recommendedName>
    <alternativeName>
        <fullName evidence="15">C-14 sterol reductase</fullName>
    </alternativeName>
    <alternativeName>
        <fullName evidence="16">Sterol C14-reductase</fullName>
    </alternativeName>
</protein>
<evidence type="ECO:0000256" key="11">
    <source>
        <dbReference type="ARBA" id="ARBA00023098"/>
    </source>
</evidence>
<reference evidence="20" key="1">
    <citation type="submission" date="2015-03" db="EMBL/GenBank/DDBJ databases">
        <title>Sterol Biosynthesis in Acanthamoeba Species.</title>
        <authorList>
            <person name="Thomson S."/>
            <person name="Rice C.A."/>
            <person name="Henriquez F.L."/>
            <person name="Roberts C.W."/>
        </authorList>
    </citation>
    <scope>NUCLEOTIDE SEQUENCE</scope>
    <source>
        <strain evidence="20">ATCC 50371</strain>
    </source>
</reference>
<evidence type="ECO:0000256" key="18">
    <source>
        <dbReference type="ARBA" id="ARBA00069705"/>
    </source>
</evidence>
<dbReference type="InterPro" id="IPR001171">
    <property type="entry name" value="ERG24_DHCR-like"/>
</dbReference>
<keyword evidence="4" id="KW-0444">Lipid biosynthesis</keyword>
<evidence type="ECO:0000256" key="9">
    <source>
        <dbReference type="ARBA" id="ARBA00023002"/>
    </source>
</evidence>
<dbReference type="EMBL" id="KP970618">
    <property type="protein sequence ID" value="AMN14209.1"/>
    <property type="molecule type" value="mRNA"/>
</dbReference>
<name>A0A1S5QMP9_ACAPO</name>
<evidence type="ECO:0000256" key="7">
    <source>
        <dbReference type="ARBA" id="ARBA00022955"/>
    </source>
</evidence>
<evidence type="ECO:0000256" key="13">
    <source>
        <dbReference type="ARBA" id="ARBA00023166"/>
    </source>
</evidence>
<evidence type="ECO:0000256" key="15">
    <source>
        <dbReference type="ARBA" id="ARBA00030165"/>
    </source>
</evidence>
<keyword evidence="11" id="KW-0443">Lipid metabolism</keyword>
<evidence type="ECO:0000256" key="6">
    <source>
        <dbReference type="ARBA" id="ARBA00022857"/>
    </source>
</evidence>
<sequence>MAAEFVAKTPILADAVKDLTGFYQQLAAPTTPALAIWFTFWGFLVVCYYLVPGPVGRGVPLKNGKQLEYRINGFRSFVLLLALFYGGSFAGWWTPTVIYDNFWPLFTVVNYFSFAQVLFLYIKGRFFSNEFETHGNVLADLWYGVELNPRMLGFDFKYFAYRPLIMGWALLILSIVHHQYAVYGVVSIPMGLYLLFTWWYTIDYLWVEHKICTTWDIIAEHFGFGLVWGDHAFYPFFYSIQAHYLIEPFELHPVAYLAIVAVFFTGYTIFRQANNQKDEFKRVGKKAKIWGKPVTTTKDGRLLTSGWWGVGRHINYLGDILIAVGWTLPCGFSSLIPWTHSMFFIPFLMHREHRDEQRMREKYGATYQEYCRVAKYRIFPFIY</sequence>
<feature type="transmembrane region" description="Helical" evidence="19">
    <location>
        <begin position="320"/>
        <end position="349"/>
    </location>
</feature>
<evidence type="ECO:0000256" key="17">
    <source>
        <dbReference type="ARBA" id="ARBA00060577"/>
    </source>
</evidence>
<feature type="transmembrane region" description="Helical" evidence="19">
    <location>
        <begin position="159"/>
        <end position="176"/>
    </location>
</feature>
<feature type="transmembrane region" description="Helical" evidence="19">
    <location>
        <begin position="102"/>
        <end position="122"/>
    </location>
</feature>
<keyword evidence="10" id="KW-0756">Sterol biosynthesis</keyword>
<evidence type="ECO:0000313" key="20">
    <source>
        <dbReference type="EMBL" id="AMN14209.1"/>
    </source>
</evidence>
<evidence type="ECO:0000256" key="16">
    <source>
        <dbReference type="ARBA" id="ARBA00031227"/>
    </source>
</evidence>
<organism evidence="20">
    <name type="scientific">Acanthamoeba polyphaga</name>
    <name type="common">Amoeba</name>
    <dbReference type="NCBI Taxonomy" id="5757"/>
    <lineage>
        <taxon>Eukaryota</taxon>
        <taxon>Amoebozoa</taxon>
        <taxon>Discosea</taxon>
        <taxon>Longamoebia</taxon>
        <taxon>Centramoebida</taxon>
        <taxon>Acanthamoebidae</taxon>
        <taxon>Acanthamoeba</taxon>
    </lineage>
</organism>
<keyword evidence="5 19" id="KW-0812">Transmembrane</keyword>
<dbReference type="Gene3D" id="1.20.120.1630">
    <property type="match status" value="1"/>
</dbReference>
<keyword evidence="14" id="KW-0753">Steroid metabolism</keyword>
<dbReference type="FunFam" id="1.20.120.1630:FF:000011">
    <property type="entry name" value="Delta(14)-sterol reductase"/>
    <property type="match status" value="1"/>
</dbReference>
<feature type="transmembrane region" description="Helical" evidence="19">
    <location>
        <begin position="72"/>
        <end position="90"/>
    </location>
</feature>
<evidence type="ECO:0000256" key="8">
    <source>
        <dbReference type="ARBA" id="ARBA00022989"/>
    </source>
</evidence>
<evidence type="ECO:0000256" key="14">
    <source>
        <dbReference type="ARBA" id="ARBA00023221"/>
    </source>
</evidence>
<dbReference type="PANTHER" id="PTHR21257:SF52">
    <property type="entry name" value="DELTA(14)-STEROL REDUCTASE TM7SF2"/>
    <property type="match status" value="1"/>
</dbReference>
<feature type="transmembrane region" description="Helical" evidence="19">
    <location>
        <begin position="34"/>
        <end position="51"/>
    </location>
</feature>
<keyword evidence="13" id="KW-1207">Sterol metabolism</keyword>
<comment type="pathway">
    <text evidence="17">Steroid biosynthesis.</text>
</comment>
<evidence type="ECO:0000256" key="2">
    <source>
        <dbReference type="ARBA" id="ARBA00005402"/>
    </source>
</evidence>
<keyword evidence="8 19" id="KW-1133">Transmembrane helix</keyword>
<evidence type="ECO:0000256" key="19">
    <source>
        <dbReference type="SAM" id="Phobius"/>
    </source>
</evidence>
<dbReference type="GO" id="GO:0016126">
    <property type="term" value="P:sterol biosynthetic process"/>
    <property type="evidence" value="ECO:0007669"/>
    <property type="project" value="UniProtKB-KW"/>
</dbReference>
<keyword evidence="12 19" id="KW-0472">Membrane</keyword>
<gene>
    <name evidence="20" type="primary">ERG4</name>
    <name evidence="20" type="synonym">24</name>
</gene>
<keyword evidence="6" id="KW-0521">NADP</keyword>
<feature type="transmembrane region" description="Helical" evidence="19">
    <location>
        <begin position="182"/>
        <end position="201"/>
    </location>
</feature>
<comment type="similarity">
    <text evidence="2">Belongs to the ERG4/ERG24 family.</text>
</comment>
<evidence type="ECO:0000256" key="12">
    <source>
        <dbReference type="ARBA" id="ARBA00023136"/>
    </source>
</evidence>
<evidence type="ECO:0000256" key="4">
    <source>
        <dbReference type="ARBA" id="ARBA00022516"/>
    </source>
</evidence>
<keyword evidence="7" id="KW-0752">Steroid biosynthesis</keyword>
<proteinExistence type="evidence at transcript level"/>
<dbReference type="GO" id="GO:0050613">
    <property type="term" value="F:Delta14-sterol reductase activity"/>
    <property type="evidence" value="ECO:0007669"/>
    <property type="project" value="UniProtKB-EC"/>
</dbReference>
<evidence type="ECO:0000256" key="10">
    <source>
        <dbReference type="ARBA" id="ARBA00023011"/>
    </source>
</evidence>
<evidence type="ECO:0000256" key="3">
    <source>
        <dbReference type="ARBA" id="ARBA00012413"/>
    </source>
</evidence>
<dbReference type="Pfam" id="PF01222">
    <property type="entry name" value="ERG4_ERG24"/>
    <property type="match status" value="1"/>
</dbReference>
<feature type="transmembrane region" description="Helical" evidence="19">
    <location>
        <begin position="254"/>
        <end position="270"/>
    </location>
</feature>
<keyword evidence="9" id="KW-0560">Oxidoreductase</keyword>
<evidence type="ECO:0000256" key="5">
    <source>
        <dbReference type="ARBA" id="ARBA00022692"/>
    </source>
</evidence>
<evidence type="ECO:0000256" key="1">
    <source>
        <dbReference type="ARBA" id="ARBA00004141"/>
    </source>
</evidence>
<comment type="subcellular location">
    <subcellularLocation>
        <location evidence="1">Membrane</location>
        <topology evidence="1">Multi-pass membrane protein</topology>
    </subcellularLocation>
</comment>
<dbReference type="AlphaFoldDB" id="A0A1S5QMP9"/>
<dbReference type="GO" id="GO:0005789">
    <property type="term" value="C:endoplasmic reticulum membrane"/>
    <property type="evidence" value="ECO:0007669"/>
    <property type="project" value="TreeGrafter"/>
</dbReference>
<accession>A0A1S5QMP9</accession>